<evidence type="ECO:0000313" key="9">
    <source>
        <dbReference type="Proteomes" id="UP001334084"/>
    </source>
</evidence>
<sequence length="1419" mass="165598">MVAENDKDFLKYFKSEIPSFTNITLQFTGIGHLVIHGNGLISYICTTYNLDIRTLPLHTIFHGFNFLISNLRSSGFEDISIFFDYTDLDCFSKICIEFIKSLFVCKQISELNDFIKNERVALVLGDSSLKSLDFLYKCAFKNLYVGVLDNLEIRIPFIYTFVFNPLSIRNNDEDIFNNYLLNENFKFSINKVKEKIQHEILNFSKSLDLQKIEEMFDFEMDDKIFSVNEKYLSVEFVELLYEFVVQSKQSQEDFIFKFDGRLLLGASTDINSVNLNNMLSTKNNTVSDNNKLNPTGLKKFIPEKVELDFLVSAKSLNEKSNLIHLKNIQKSAESLFNGKLLFAPIIKSKPSKISKISKKQQEIINQNKIRLEEKQKEQDNLWLRNFYIKYRNSDSQNKKFLLENVVTNNESIYKRILLLKIEYYSDIWNLEKRSEDCDEKKIVPCYLACLEYCEKYLDKNEETEFVLQKLIDCGFEATVHEIIETKLEKSSEDLNEESKEDLSEELEDDKEKTSSVDKAKTKKKTEDKKITKQDKIFKHNTKDINNEEYKLNLEFFTEDTSKPSDYDICFQLKYTGDKLKRNLGSKKDPRVLFEPDAWQRRLLDLVDENKSAIIAAPTSSGKTFICFYAIEKILRTSDKDMVIFCLPTKALANQVSADIYARFAPKLNVKTHIQGLLMKDFITNPYNCQVLITIPSLLESLLNSPPENLLPKIKYIIIDEVHKISSEEMGSPIERIIHLSPCPLLVLSATLGNLEGFYDWVSRIEKSKNRECELVSHSTRYADLKPFVYSEKIVPINNLFSYSYDHIKKFGFGNDINFLPEELLSLFDSLCLVLNQKQKELLYPLVPERFFKSNILTRKNIKEYQNYLLKYFEELIKNNELGEKQVKKIYKLQTKESKKAFENIPEYSESYILENINTLLDDLKDKDMLPCIIFNTDRDFINKMALKVYKNLETKDKEIKKDKEINKIKKEHKRTRDQEKSKDSWINESLEAEKNFEYKTDKKNIKFSYLDPMTKVTDYELEEETKYIKNTKHEFVDMFYRGIGVHHEQLNKKYRNVAEILFRHKHLRVLFATDTLALGINMPCRTVVFAGDSLLLDPLNFKQMAGRAGRRGFDTIGNVVFMGIPQRRVQNLMVSQLPNIKGVYTYTNTSFIGFDIKESLIKYPLLEQTFSHEEKEVSGGEQDMRNIEENIKGLSINKINYDLANIFTSEDLRRNLVDSQMKILEEYFHKESYLNDLIISNRDSDPPIFILALLLENNLVNLEPSVFMNTLSHLFEIRPLLLESEHVLPPLDSSVYAFIKNINNQSIISSSSLYSPVLKGLQMYSKRNIHTILSFLQVPCLDSPKNSYLLDFYNGKNVQKIVNENKIRSVDLFKSLSVIHCVLTSMMKWYNKYDGDSEMSRKLSIFYGIFDPKFKSIFA</sequence>
<dbReference type="GO" id="GO:0004386">
    <property type="term" value="F:helicase activity"/>
    <property type="evidence" value="ECO:0007669"/>
    <property type="project" value="UniProtKB-KW"/>
</dbReference>
<evidence type="ECO:0000259" key="7">
    <source>
        <dbReference type="PROSITE" id="PS51194"/>
    </source>
</evidence>
<name>A0AAX4JC95_9MICR</name>
<dbReference type="Proteomes" id="UP001334084">
    <property type="component" value="Chromosome 5"/>
</dbReference>
<dbReference type="Pfam" id="PF00271">
    <property type="entry name" value="Helicase_C"/>
    <property type="match status" value="1"/>
</dbReference>
<dbReference type="InterPro" id="IPR014001">
    <property type="entry name" value="Helicase_ATP-bd"/>
</dbReference>
<dbReference type="PANTHER" id="PTHR44533">
    <property type="entry name" value="DEAD/H RNA HELICASE, PUTATIVE-RELATED"/>
    <property type="match status" value="1"/>
</dbReference>
<keyword evidence="3 8" id="KW-0347">Helicase</keyword>
<protein>
    <submittedName>
        <fullName evidence="8">Exosome RNA helicase MTR4</fullName>
    </submittedName>
</protein>
<evidence type="ECO:0000313" key="8">
    <source>
        <dbReference type="EMBL" id="WUR03591.1"/>
    </source>
</evidence>
<keyword evidence="9" id="KW-1185">Reference proteome</keyword>
<keyword evidence="1" id="KW-0547">Nucleotide-binding</keyword>
<evidence type="ECO:0000256" key="5">
    <source>
        <dbReference type="SAM" id="MobiDB-lite"/>
    </source>
</evidence>
<dbReference type="GO" id="GO:0005737">
    <property type="term" value="C:cytoplasm"/>
    <property type="evidence" value="ECO:0007669"/>
    <property type="project" value="TreeGrafter"/>
</dbReference>
<evidence type="ECO:0000256" key="2">
    <source>
        <dbReference type="ARBA" id="ARBA00022801"/>
    </source>
</evidence>
<dbReference type="FunFam" id="3.40.50.300:FF:001039">
    <property type="entry name" value="ATP-dependent RNA helicase DDX60"/>
    <property type="match status" value="1"/>
</dbReference>
<reference evidence="8" key="1">
    <citation type="journal article" date="2024" name="BMC Genomics">
        <title>Functional annotation of a divergent genome using sequence and structure-based similarity.</title>
        <authorList>
            <person name="Svedberg D."/>
            <person name="Winiger R.R."/>
            <person name="Berg A."/>
            <person name="Sharma H."/>
            <person name="Tellgren-Roth C."/>
            <person name="Debrunner-Vossbrinck B.A."/>
            <person name="Vossbrinck C.R."/>
            <person name="Barandun J."/>
        </authorList>
    </citation>
    <scope>NUCLEOTIDE SEQUENCE</scope>
    <source>
        <strain evidence="8">Illinois isolate</strain>
    </source>
</reference>
<feature type="region of interest" description="Disordered" evidence="5">
    <location>
        <begin position="490"/>
        <end position="524"/>
    </location>
</feature>
<proteinExistence type="predicted"/>
<dbReference type="PROSITE" id="PS51192">
    <property type="entry name" value="HELICASE_ATP_BIND_1"/>
    <property type="match status" value="1"/>
</dbReference>
<dbReference type="KEGG" id="vnx:VNE69_05180"/>
<keyword evidence="2" id="KW-0378">Hydrolase</keyword>
<organism evidence="8 9">
    <name type="scientific">Vairimorpha necatrix</name>
    <dbReference type="NCBI Taxonomy" id="6039"/>
    <lineage>
        <taxon>Eukaryota</taxon>
        <taxon>Fungi</taxon>
        <taxon>Fungi incertae sedis</taxon>
        <taxon>Microsporidia</taxon>
        <taxon>Nosematidae</taxon>
        <taxon>Vairimorpha</taxon>
    </lineage>
</organism>
<evidence type="ECO:0000256" key="4">
    <source>
        <dbReference type="ARBA" id="ARBA00022840"/>
    </source>
</evidence>
<dbReference type="SMART" id="SM00487">
    <property type="entry name" value="DEXDc"/>
    <property type="match status" value="1"/>
</dbReference>
<dbReference type="GO" id="GO:0005524">
    <property type="term" value="F:ATP binding"/>
    <property type="evidence" value="ECO:0007669"/>
    <property type="project" value="UniProtKB-KW"/>
</dbReference>
<dbReference type="PROSITE" id="PS51194">
    <property type="entry name" value="HELICASE_CTER"/>
    <property type="match status" value="1"/>
</dbReference>
<dbReference type="SMART" id="SM00490">
    <property type="entry name" value="HELICc"/>
    <property type="match status" value="1"/>
</dbReference>
<evidence type="ECO:0000256" key="1">
    <source>
        <dbReference type="ARBA" id="ARBA00022741"/>
    </source>
</evidence>
<dbReference type="RefSeq" id="XP_065329736.1">
    <property type="nucleotide sequence ID" value="XM_065473664.1"/>
</dbReference>
<dbReference type="PANTHER" id="PTHR44533:SF4">
    <property type="entry name" value="DEAD_H RNA HELICASE, PUTATIVE-RELATED"/>
    <property type="match status" value="1"/>
</dbReference>
<feature type="domain" description="Helicase ATP-binding" evidence="6">
    <location>
        <begin position="603"/>
        <end position="769"/>
    </location>
</feature>
<dbReference type="EMBL" id="CP142730">
    <property type="protein sequence ID" value="WUR03591.1"/>
    <property type="molecule type" value="Genomic_DNA"/>
</dbReference>
<dbReference type="GO" id="GO:0003676">
    <property type="term" value="F:nucleic acid binding"/>
    <property type="evidence" value="ECO:0007669"/>
    <property type="project" value="InterPro"/>
</dbReference>
<evidence type="ECO:0000256" key="3">
    <source>
        <dbReference type="ARBA" id="ARBA00022806"/>
    </source>
</evidence>
<keyword evidence="4" id="KW-0067">ATP-binding</keyword>
<dbReference type="Pfam" id="PF00270">
    <property type="entry name" value="DEAD"/>
    <property type="match status" value="1"/>
</dbReference>
<gene>
    <name evidence="8" type="ORF">VNE69_05180</name>
</gene>
<feature type="domain" description="Helicase C-terminal" evidence="7">
    <location>
        <begin position="985"/>
        <end position="1162"/>
    </location>
</feature>
<dbReference type="InterPro" id="IPR052431">
    <property type="entry name" value="SKI2_subfamily_helicases"/>
</dbReference>
<dbReference type="Gene3D" id="3.40.50.300">
    <property type="entry name" value="P-loop containing nucleotide triphosphate hydrolases"/>
    <property type="match status" value="2"/>
</dbReference>
<dbReference type="GO" id="GO:0016787">
    <property type="term" value="F:hydrolase activity"/>
    <property type="evidence" value="ECO:0007669"/>
    <property type="project" value="UniProtKB-KW"/>
</dbReference>
<dbReference type="GeneID" id="90541404"/>
<dbReference type="InterPro" id="IPR027417">
    <property type="entry name" value="P-loop_NTPase"/>
</dbReference>
<accession>A0AAX4JC95</accession>
<feature type="compositionally biased region" description="Basic and acidic residues" evidence="5">
    <location>
        <begin position="490"/>
        <end position="501"/>
    </location>
</feature>
<feature type="compositionally biased region" description="Basic and acidic residues" evidence="5">
    <location>
        <begin position="509"/>
        <end position="524"/>
    </location>
</feature>
<evidence type="ECO:0000259" key="6">
    <source>
        <dbReference type="PROSITE" id="PS51192"/>
    </source>
</evidence>
<dbReference type="InterPro" id="IPR011545">
    <property type="entry name" value="DEAD/DEAH_box_helicase_dom"/>
</dbReference>
<dbReference type="SUPFAM" id="SSF52540">
    <property type="entry name" value="P-loop containing nucleoside triphosphate hydrolases"/>
    <property type="match status" value="1"/>
</dbReference>
<dbReference type="InterPro" id="IPR001650">
    <property type="entry name" value="Helicase_C-like"/>
</dbReference>